<keyword evidence="15" id="KW-1185">Reference proteome</keyword>
<protein>
    <recommendedName>
        <fullName evidence="10">Type II secretion system protein K</fullName>
    </recommendedName>
</protein>
<evidence type="ECO:0000256" key="1">
    <source>
        <dbReference type="ARBA" id="ARBA00004533"/>
    </source>
</evidence>
<dbReference type="InterPro" id="IPR038072">
    <property type="entry name" value="GspK_central_sf"/>
</dbReference>
<keyword evidence="4 10" id="KW-1003">Cell membrane</keyword>
<evidence type="ECO:0000256" key="7">
    <source>
        <dbReference type="ARBA" id="ARBA00022927"/>
    </source>
</evidence>
<gene>
    <name evidence="14" type="ORF">SAMN02745674_00622</name>
</gene>
<evidence type="ECO:0000313" key="15">
    <source>
        <dbReference type="Proteomes" id="UP000190061"/>
    </source>
</evidence>
<dbReference type="PIRSF" id="PIRSF002786">
    <property type="entry name" value="XcpX"/>
    <property type="match status" value="1"/>
</dbReference>
<dbReference type="OrthoDB" id="9788973at2"/>
<dbReference type="NCBIfam" id="NF037980">
    <property type="entry name" value="T2SS_GspK"/>
    <property type="match status" value="1"/>
</dbReference>
<dbReference type="Gene3D" id="3.30.1300.30">
    <property type="entry name" value="GSPII I/J protein-like"/>
    <property type="match status" value="1"/>
</dbReference>
<evidence type="ECO:0000256" key="9">
    <source>
        <dbReference type="ARBA" id="ARBA00023136"/>
    </source>
</evidence>
<dbReference type="SUPFAM" id="SSF158544">
    <property type="entry name" value="GspK insert domain-like"/>
    <property type="match status" value="2"/>
</dbReference>
<dbReference type="Gene3D" id="1.10.40.60">
    <property type="entry name" value="EpsJ-like"/>
    <property type="match status" value="2"/>
</dbReference>
<keyword evidence="9 10" id="KW-0472">Membrane</keyword>
<evidence type="ECO:0000256" key="3">
    <source>
        <dbReference type="ARBA" id="ARBA00022448"/>
    </source>
</evidence>
<dbReference type="AlphaFoldDB" id="A0A1T4MWM0"/>
<keyword evidence="3 10" id="KW-0813">Transport</keyword>
<dbReference type="Pfam" id="PF21687">
    <property type="entry name" value="T2SSK_1st"/>
    <property type="match status" value="1"/>
</dbReference>
<keyword evidence="8 11" id="KW-1133">Transmembrane helix</keyword>
<sequence>MVAAAGGRPLNRHRPNISHRQDGVALLTVLLLVAVMAVLVMSVLDDIRFGLRRASNAQSMAQARWYAMGAETLARTRIEQLMASPAATAPASEWSGRPMVFPIEHGLIQAQLADASTCFNLNSVAEGAGDLWQRRERGAREFDTLLRELGIPAHRSAALVDALVDWIDSDQSPGPEGAEDETYARHRGGYRTAGALLAEPSELRSIEGFDAELYARLRPYVCTHPTADPSRINVNALREDQAALLVMLTDSALDAASARRLIRARPPSGWSSADAFWAQPMLAGLPPREGTGRIDVRPRFFSLDTRIEYADAQFVSSALLEYAAGRVHLVARRWTLSE</sequence>
<organism evidence="14 15">
    <name type="scientific">Lysobacter spongiicola DSM 21749</name>
    <dbReference type="NCBI Taxonomy" id="1122188"/>
    <lineage>
        <taxon>Bacteria</taxon>
        <taxon>Pseudomonadati</taxon>
        <taxon>Pseudomonadota</taxon>
        <taxon>Gammaproteobacteria</taxon>
        <taxon>Lysobacterales</taxon>
        <taxon>Lysobacteraceae</taxon>
        <taxon>Novilysobacter</taxon>
    </lineage>
</organism>
<dbReference type="SUPFAM" id="SSF54523">
    <property type="entry name" value="Pili subunits"/>
    <property type="match status" value="1"/>
</dbReference>
<feature type="domain" description="T2SS protein K first SAM-like" evidence="13">
    <location>
        <begin position="117"/>
        <end position="225"/>
    </location>
</feature>
<keyword evidence="7" id="KW-0653">Protein transport</keyword>
<evidence type="ECO:0000259" key="12">
    <source>
        <dbReference type="Pfam" id="PF03934"/>
    </source>
</evidence>
<evidence type="ECO:0000256" key="6">
    <source>
        <dbReference type="ARBA" id="ARBA00022692"/>
    </source>
</evidence>
<evidence type="ECO:0000256" key="5">
    <source>
        <dbReference type="ARBA" id="ARBA00022519"/>
    </source>
</evidence>
<dbReference type="GO" id="GO:0005886">
    <property type="term" value="C:plasma membrane"/>
    <property type="evidence" value="ECO:0007669"/>
    <property type="project" value="UniProtKB-SubCell"/>
</dbReference>
<keyword evidence="6 11" id="KW-0812">Transmembrane</keyword>
<accession>A0A1T4MWM0</accession>
<evidence type="ECO:0000256" key="4">
    <source>
        <dbReference type="ARBA" id="ARBA00022475"/>
    </source>
</evidence>
<dbReference type="EMBL" id="FUXP01000001">
    <property type="protein sequence ID" value="SJZ71311.1"/>
    <property type="molecule type" value="Genomic_DNA"/>
</dbReference>
<dbReference type="InterPro" id="IPR005628">
    <property type="entry name" value="GspK"/>
</dbReference>
<evidence type="ECO:0000256" key="2">
    <source>
        <dbReference type="ARBA" id="ARBA00007246"/>
    </source>
</evidence>
<evidence type="ECO:0000313" key="14">
    <source>
        <dbReference type="EMBL" id="SJZ71311.1"/>
    </source>
</evidence>
<evidence type="ECO:0000256" key="10">
    <source>
        <dbReference type="PIRNR" id="PIRNR002786"/>
    </source>
</evidence>
<evidence type="ECO:0000259" key="13">
    <source>
        <dbReference type="Pfam" id="PF21687"/>
    </source>
</evidence>
<feature type="transmembrane region" description="Helical" evidence="11">
    <location>
        <begin position="24"/>
        <end position="44"/>
    </location>
</feature>
<dbReference type="STRING" id="1122188.SAMN02745674_00622"/>
<keyword evidence="5 10" id="KW-0997">Cell inner membrane</keyword>
<dbReference type="InterPro" id="IPR049179">
    <property type="entry name" value="T2SSK_SAM-like_2nd"/>
</dbReference>
<evidence type="ECO:0000256" key="8">
    <source>
        <dbReference type="ARBA" id="ARBA00022989"/>
    </source>
</evidence>
<dbReference type="PANTHER" id="PTHR38831">
    <property type="entry name" value="TYPE II SECRETION SYSTEM PROTEIN K"/>
    <property type="match status" value="1"/>
</dbReference>
<proteinExistence type="inferred from homology"/>
<comment type="subcellular location">
    <subcellularLocation>
        <location evidence="1 10">Cell inner membrane</location>
    </subcellularLocation>
</comment>
<name>A0A1T4MWM0_9GAMM</name>
<dbReference type="PANTHER" id="PTHR38831:SF1">
    <property type="entry name" value="TYPE II SECRETION SYSTEM PROTEIN K-RELATED"/>
    <property type="match status" value="1"/>
</dbReference>
<dbReference type="Proteomes" id="UP000190061">
    <property type="component" value="Unassembled WGS sequence"/>
</dbReference>
<dbReference type="InterPro" id="IPR045584">
    <property type="entry name" value="Pilin-like"/>
</dbReference>
<dbReference type="InterPro" id="IPR049031">
    <property type="entry name" value="T2SSK_SAM-like_1st"/>
</dbReference>
<dbReference type="RefSeq" id="WP_078757206.1">
    <property type="nucleotide sequence ID" value="NZ_FUXP01000001.1"/>
</dbReference>
<dbReference type="GO" id="GO:0009306">
    <property type="term" value="P:protein secretion"/>
    <property type="evidence" value="ECO:0007669"/>
    <property type="project" value="InterPro"/>
</dbReference>
<comment type="similarity">
    <text evidence="2 10">Belongs to the GSP K family.</text>
</comment>
<reference evidence="14 15" key="1">
    <citation type="submission" date="2017-02" db="EMBL/GenBank/DDBJ databases">
        <authorList>
            <person name="Peterson S.W."/>
        </authorList>
    </citation>
    <scope>NUCLEOTIDE SEQUENCE [LARGE SCALE GENOMIC DNA]</scope>
    <source>
        <strain evidence="14 15">DSM 21749</strain>
    </source>
</reference>
<dbReference type="Pfam" id="PF03934">
    <property type="entry name" value="T2SSK"/>
    <property type="match status" value="1"/>
</dbReference>
<feature type="domain" description="T2SS protein K second SAM-like" evidence="12">
    <location>
        <begin position="232"/>
        <end position="286"/>
    </location>
</feature>
<evidence type="ECO:0000256" key="11">
    <source>
        <dbReference type="SAM" id="Phobius"/>
    </source>
</evidence>